<dbReference type="KEGG" id="eta:ETA_05050"/>
<protein>
    <submittedName>
        <fullName evidence="1">Uncharacterized protein</fullName>
    </submittedName>
</protein>
<dbReference type="AlphaFoldDB" id="B2VGD7"/>
<evidence type="ECO:0000313" key="1">
    <source>
        <dbReference type="EMBL" id="CAO95551.1"/>
    </source>
</evidence>
<keyword evidence="2" id="KW-1185">Reference proteome</keyword>
<evidence type="ECO:0000313" key="2">
    <source>
        <dbReference type="Proteomes" id="UP000001726"/>
    </source>
</evidence>
<organism evidence="1 2">
    <name type="scientific">Erwinia tasmaniensis (strain DSM 17950 / CFBP 7177 / CIP 109463 / NCPPB 4357 / Et1/99)</name>
    <dbReference type="NCBI Taxonomy" id="465817"/>
    <lineage>
        <taxon>Bacteria</taxon>
        <taxon>Pseudomonadati</taxon>
        <taxon>Pseudomonadota</taxon>
        <taxon>Gammaproteobacteria</taxon>
        <taxon>Enterobacterales</taxon>
        <taxon>Erwiniaceae</taxon>
        <taxon>Erwinia</taxon>
    </lineage>
</organism>
<dbReference type="HOGENOM" id="CLU_1852092_0_0_6"/>
<sequence length="138" mass="16010">MSLINPSYFIFCQRSDIPQERLFAITEGRVFLEKLKSVKNNLCEKNNQDYKKTVNHSKKLIKSVAAYKANNIEKYCKELEDTTKEFLNGIHYPLDFRLIEQAKIKMLSFINAAHMSCANPQVYDSESVSGSMSRFRND</sequence>
<accession>B2VGD7</accession>
<dbReference type="RefSeq" id="WP_012440259.1">
    <property type="nucleotide sequence ID" value="NC_010694.1"/>
</dbReference>
<name>B2VGD7_ERWT9</name>
<gene>
    <name evidence="1" type="ordered locus">ETA_05050</name>
</gene>
<dbReference type="EMBL" id="CU468135">
    <property type="protein sequence ID" value="CAO95551.1"/>
    <property type="molecule type" value="Genomic_DNA"/>
</dbReference>
<proteinExistence type="predicted"/>
<dbReference type="Proteomes" id="UP000001726">
    <property type="component" value="Chromosome"/>
</dbReference>
<reference evidence="1 2" key="1">
    <citation type="journal article" date="2008" name="Environ. Microbiol.">
        <title>The genome of Erwinia tasmaniensis strain Et1/99, a non-pathogenic bacterium in the genus Erwinia.</title>
        <authorList>
            <person name="Kube M."/>
            <person name="Migdoll A.M."/>
            <person name="Mueller I."/>
            <person name="Kuhl H."/>
            <person name="Beck A."/>
            <person name="Reinhardt R."/>
            <person name="Geider K."/>
        </authorList>
    </citation>
    <scope>NUCLEOTIDE SEQUENCE [LARGE SCALE GENOMIC DNA]</scope>
    <source>
        <strain evidence="2">DSM 17950 / CFBP 7177 / CIP 109463 / NCPPB 4357 / Et1/99</strain>
    </source>
</reference>